<dbReference type="AlphaFoldDB" id="A0A7R8CFP8"/>
<dbReference type="Proteomes" id="UP000675881">
    <property type="component" value="Chromosome 1"/>
</dbReference>
<proteinExistence type="predicted"/>
<gene>
    <name evidence="2" type="ORF">LSAA_1896</name>
</gene>
<evidence type="ECO:0000313" key="3">
    <source>
        <dbReference type="Proteomes" id="UP000675881"/>
    </source>
</evidence>
<dbReference type="OrthoDB" id="10536865at2759"/>
<accession>A0A7R8CFP8</accession>
<feature type="compositionally biased region" description="Acidic residues" evidence="1">
    <location>
        <begin position="104"/>
        <end position="114"/>
    </location>
</feature>
<organism evidence="2 3">
    <name type="scientific">Lepeophtheirus salmonis</name>
    <name type="common">Salmon louse</name>
    <name type="synonym">Caligus salmonis</name>
    <dbReference type="NCBI Taxonomy" id="72036"/>
    <lineage>
        <taxon>Eukaryota</taxon>
        <taxon>Metazoa</taxon>
        <taxon>Ecdysozoa</taxon>
        <taxon>Arthropoda</taxon>
        <taxon>Crustacea</taxon>
        <taxon>Multicrustacea</taxon>
        <taxon>Hexanauplia</taxon>
        <taxon>Copepoda</taxon>
        <taxon>Siphonostomatoida</taxon>
        <taxon>Caligidae</taxon>
        <taxon>Lepeophtheirus</taxon>
    </lineage>
</organism>
<feature type="compositionally biased region" description="Basic and acidic residues" evidence="1">
    <location>
        <begin position="1"/>
        <end position="11"/>
    </location>
</feature>
<keyword evidence="3" id="KW-1185">Reference proteome</keyword>
<evidence type="ECO:0000256" key="1">
    <source>
        <dbReference type="SAM" id="MobiDB-lite"/>
    </source>
</evidence>
<sequence length="132" mass="14798">MSEAAYKPKPEETEEKDLRYHRKSDEEDGGCDVGSDQTAWDGSLGDFGEDYGNYLKLLERESALGFNPQPDSMFDDTDIHSNVFGGGISGKFWDVYKGSSSYDSLDEDDSEVAEELGLNEFDQSEDLLRQTK</sequence>
<protein>
    <submittedName>
        <fullName evidence="2">(salmon louse) hypothetical protein</fullName>
    </submittedName>
</protein>
<feature type="region of interest" description="Disordered" evidence="1">
    <location>
        <begin position="103"/>
        <end position="132"/>
    </location>
</feature>
<dbReference type="EMBL" id="HG994580">
    <property type="protein sequence ID" value="CAF2761961.1"/>
    <property type="molecule type" value="Genomic_DNA"/>
</dbReference>
<feature type="region of interest" description="Disordered" evidence="1">
    <location>
        <begin position="1"/>
        <end position="37"/>
    </location>
</feature>
<name>A0A7R8CFP8_LEPSM</name>
<reference evidence="2" key="1">
    <citation type="submission" date="2021-02" db="EMBL/GenBank/DDBJ databases">
        <authorList>
            <person name="Bekaert M."/>
        </authorList>
    </citation>
    <scope>NUCLEOTIDE SEQUENCE</scope>
    <source>
        <strain evidence="2">IoA-00</strain>
    </source>
</reference>
<evidence type="ECO:0000313" key="2">
    <source>
        <dbReference type="EMBL" id="CAF2761961.1"/>
    </source>
</evidence>